<dbReference type="Proteomes" id="UP001501758">
    <property type="component" value="Unassembled WGS sequence"/>
</dbReference>
<dbReference type="CDD" id="cd08992">
    <property type="entry name" value="GH117"/>
    <property type="match status" value="1"/>
</dbReference>
<evidence type="ECO:0000313" key="2">
    <source>
        <dbReference type="EMBL" id="GAA0712220.1"/>
    </source>
</evidence>
<dbReference type="Gene3D" id="1.10.8.360">
    <property type="entry name" value="3,6-anhydro-alpha-l-galactosidase"/>
    <property type="match status" value="1"/>
</dbReference>
<organism evidence="2 3">
    <name type="scientific">Aquimarina litoralis</name>
    <dbReference type="NCBI Taxonomy" id="584605"/>
    <lineage>
        <taxon>Bacteria</taxon>
        <taxon>Pseudomonadati</taxon>
        <taxon>Bacteroidota</taxon>
        <taxon>Flavobacteriia</taxon>
        <taxon>Flavobacteriales</taxon>
        <taxon>Flavobacteriaceae</taxon>
        <taxon>Aquimarina</taxon>
    </lineage>
</organism>
<keyword evidence="3" id="KW-1185">Reference proteome</keyword>
<name>A0ABN1IGM7_9FLAO</name>
<dbReference type="InterPro" id="IPR023296">
    <property type="entry name" value="Glyco_hydro_beta-prop_sf"/>
</dbReference>
<accession>A0ABN1IGM7</accession>
<evidence type="ECO:0000256" key="1">
    <source>
        <dbReference type="SAM" id="MobiDB-lite"/>
    </source>
</evidence>
<feature type="region of interest" description="Disordered" evidence="1">
    <location>
        <begin position="407"/>
        <end position="426"/>
    </location>
</feature>
<dbReference type="Gene3D" id="2.115.10.20">
    <property type="entry name" value="Glycosyl hydrolase domain, family 43"/>
    <property type="match status" value="1"/>
</dbReference>
<dbReference type="EMBL" id="BAAAGE010000001">
    <property type="protein sequence ID" value="GAA0712220.1"/>
    <property type="molecule type" value="Genomic_DNA"/>
</dbReference>
<feature type="compositionally biased region" description="Basic and acidic residues" evidence="1">
    <location>
        <begin position="414"/>
        <end position="426"/>
    </location>
</feature>
<reference evidence="2 3" key="1">
    <citation type="journal article" date="2019" name="Int. J. Syst. Evol. Microbiol.">
        <title>The Global Catalogue of Microorganisms (GCM) 10K type strain sequencing project: providing services to taxonomists for standard genome sequencing and annotation.</title>
        <authorList>
            <consortium name="The Broad Institute Genomics Platform"/>
            <consortium name="The Broad Institute Genome Sequencing Center for Infectious Disease"/>
            <person name="Wu L."/>
            <person name="Ma J."/>
        </authorList>
    </citation>
    <scope>NUCLEOTIDE SEQUENCE [LARGE SCALE GENOMIC DNA]</scope>
    <source>
        <strain evidence="2 3">JCM 15974</strain>
    </source>
</reference>
<protein>
    <submittedName>
        <fullName evidence="2">Glycosyhydrolase</fullName>
    </submittedName>
</protein>
<sequence>MNLNHKIVFHLLATILIVGCNQPSKQEIVEEEKEKPCETLLDVSPEKLDRFGITNTEYLSAASKRALQWKYVENDWYRVFNPMKPLKGDLAYEEGVVRRDPSAVIKVDGLYHVWYSKSVGATDGFGGDIENDKVFPWDRCTVWHATSEDGWTWKEDKEAAVPLGEKGSYDDRSIFTVEIMEWDGMYYLCYQTIRSPYDVRTKNEVGLAWSASPFGPWEKSKEPILKPADNGIWKGEEQNRFMVEKKGDFDSHKVHDPCILPYKGKFYLYYKGEQMGEEILYGGRQIRHGVAVADNPKGPYVKSKYNPISNSGHEICVWPVDEGIASLITTDGPERNTFQWSPDGINFEIRGAVKGANMPHAIGLNRTIEATTDNPTAIFDWGLSHVYNSWNYQSIMRFDSYRKTSHVAQGAKAPDGKKKKDKQKDN</sequence>
<proteinExistence type="predicted"/>
<dbReference type="SUPFAM" id="SSF75005">
    <property type="entry name" value="Arabinanase/levansucrase/invertase"/>
    <property type="match status" value="1"/>
</dbReference>
<gene>
    <name evidence="2" type="ORF">GCM10009430_02410</name>
</gene>
<comment type="caution">
    <text evidence="2">The sequence shown here is derived from an EMBL/GenBank/DDBJ whole genome shotgun (WGS) entry which is preliminary data.</text>
</comment>
<evidence type="ECO:0000313" key="3">
    <source>
        <dbReference type="Proteomes" id="UP001501758"/>
    </source>
</evidence>
<dbReference type="PROSITE" id="PS51257">
    <property type="entry name" value="PROKAR_LIPOPROTEIN"/>
    <property type="match status" value="1"/>
</dbReference>
<dbReference type="RefSeq" id="WP_343909696.1">
    <property type="nucleotide sequence ID" value="NZ_BAAAGE010000001.1"/>
</dbReference>